<dbReference type="PANTHER" id="PTHR14969">
    <property type="entry name" value="SPHINGOSINE-1-PHOSPHATE PHOSPHOHYDROLASE"/>
    <property type="match status" value="1"/>
</dbReference>
<keyword evidence="3" id="KW-0812">Transmembrane</keyword>
<dbReference type="Gene3D" id="1.20.144.10">
    <property type="entry name" value="Phosphatidic acid phosphatase type 2/haloperoxidase"/>
    <property type="match status" value="1"/>
</dbReference>
<dbReference type="SUPFAM" id="SSF48317">
    <property type="entry name" value="Acid phosphatase/Vanadium-dependent haloperoxidase"/>
    <property type="match status" value="1"/>
</dbReference>
<evidence type="ECO:0000313" key="9">
    <source>
        <dbReference type="Proteomes" id="UP001611548"/>
    </source>
</evidence>
<evidence type="ECO:0000256" key="2">
    <source>
        <dbReference type="ARBA" id="ARBA00022475"/>
    </source>
</evidence>
<keyword evidence="9" id="KW-1185">Reference proteome</keyword>
<name>A0ABW7UM04_9ACTN</name>
<dbReference type="SMART" id="SM00014">
    <property type="entry name" value="acidPPc"/>
    <property type="match status" value="1"/>
</dbReference>
<dbReference type="Proteomes" id="UP001611548">
    <property type="component" value="Unassembled WGS sequence"/>
</dbReference>
<proteinExistence type="predicted"/>
<keyword evidence="2" id="KW-1003">Cell membrane</keyword>
<keyword evidence="6" id="KW-0472">Membrane</keyword>
<comment type="subcellular location">
    <subcellularLocation>
        <location evidence="1">Cell membrane</location>
        <topology evidence="1">Multi-pass membrane protein</topology>
    </subcellularLocation>
</comment>
<keyword evidence="4" id="KW-0378">Hydrolase</keyword>
<comment type="caution">
    <text evidence="8">The sequence shown here is derived from an EMBL/GenBank/DDBJ whole genome shotgun (WGS) entry which is preliminary data.</text>
</comment>
<protein>
    <submittedName>
        <fullName evidence="8">Phosphatase PAP2 family protein</fullName>
    </submittedName>
</protein>
<dbReference type="EMBL" id="JBIRWE010000001">
    <property type="protein sequence ID" value="MFI1963483.1"/>
    <property type="molecule type" value="Genomic_DNA"/>
</dbReference>
<reference evidence="8 9" key="1">
    <citation type="submission" date="2024-10" db="EMBL/GenBank/DDBJ databases">
        <title>The Natural Products Discovery Center: Release of the First 8490 Sequenced Strains for Exploring Actinobacteria Biosynthetic Diversity.</title>
        <authorList>
            <person name="Kalkreuter E."/>
            <person name="Kautsar S.A."/>
            <person name="Yang D."/>
            <person name="Bader C.D."/>
            <person name="Teijaro C.N."/>
            <person name="Fluegel L."/>
            <person name="Davis C.M."/>
            <person name="Simpson J.R."/>
            <person name="Lauterbach L."/>
            <person name="Steele A.D."/>
            <person name="Gui C."/>
            <person name="Meng S."/>
            <person name="Li G."/>
            <person name="Viehrig K."/>
            <person name="Ye F."/>
            <person name="Su P."/>
            <person name="Kiefer A.F."/>
            <person name="Nichols A."/>
            <person name="Cepeda A.J."/>
            <person name="Yan W."/>
            <person name="Fan B."/>
            <person name="Jiang Y."/>
            <person name="Adhikari A."/>
            <person name="Zheng C.-J."/>
            <person name="Schuster L."/>
            <person name="Cowan T.M."/>
            <person name="Smanski M.J."/>
            <person name="Chevrette M.G."/>
            <person name="De Carvalho L.P.S."/>
            <person name="Shen B."/>
        </authorList>
    </citation>
    <scope>NUCLEOTIDE SEQUENCE [LARGE SCALE GENOMIC DNA]</scope>
    <source>
        <strain evidence="8 9">NPDC020327</strain>
    </source>
</reference>
<evidence type="ECO:0000256" key="5">
    <source>
        <dbReference type="ARBA" id="ARBA00022989"/>
    </source>
</evidence>
<evidence type="ECO:0000256" key="3">
    <source>
        <dbReference type="ARBA" id="ARBA00022692"/>
    </source>
</evidence>
<dbReference type="InterPro" id="IPR036938">
    <property type="entry name" value="PAP2/HPO_sf"/>
</dbReference>
<feature type="domain" description="Phosphatidic acid phosphatase type 2/haloperoxidase" evidence="7">
    <location>
        <begin position="66"/>
        <end position="174"/>
    </location>
</feature>
<evidence type="ECO:0000256" key="1">
    <source>
        <dbReference type="ARBA" id="ARBA00004651"/>
    </source>
</evidence>
<dbReference type="RefSeq" id="WP_240483707.1">
    <property type="nucleotide sequence ID" value="NZ_JBIRWE010000001.1"/>
</dbReference>
<dbReference type="InterPro" id="IPR000326">
    <property type="entry name" value="PAP2/HPO"/>
</dbReference>
<accession>A0ABW7UM04</accession>
<evidence type="ECO:0000259" key="7">
    <source>
        <dbReference type="SMART" id="SM00014"/>
    </source>
</evidence>
<gene>
    <name evidence="8" type="ORF">ACH429_04980</name>
</gene>
<evidence type="ECO:0000313" key="8">
    <source>
        <dbReference type="EMBL" id="MFI1963483.1"/>
    </source>
</evidence>
<dbReference type="PANTHER" id="PTHR14969:SF62">
    <property type="entry name" value="DECAPRENYLPHOSPHORYL-5-PHOSPHORIBOSE PHOSPHATASE RV3807C-RELATED"/>
    <property type="match status" value="1"/>
</dbReference>
<dbReference type="Pfam" id="PF01569">
    <property type="entry name" value="PAP2"/>
    <property type="match status" value="1"/>
</dbReference>
<organism evidence="8 9">
    <name type="scientific">Streptomyces pathocidini</name>
    <dbReference type="NCBI Taxonomy" id="1650571"/>
    <lineage>
        <taxon>Bacteria</taxon>
        <taxon>Bacillati</taxon>
        <taxon>Actinomycetota</taxon>
        <taxon>Actinomycetes</taxon>
        <taxon>Kitasatosporales</taxon>
        <taxon>Streptomycetaceae</taxon>
        <taxon>Streptomyces</taxon>
    </lineage>
</organism>
<evidence type="ECO:0000256" key="4">
    <source>
        <dbReference type="ARBA" id="ARBA00022801"/>
    </source>
</evidence>
<keyword evidence="5" id="KW-1133">Transmembrane helix</keyword>
<sequence length="193" mass="19704">MKSVMRSAGRRTQQLDTQLLAGVRAGRERRLVVGSARGLSASAEHAAVWLALGLVGAAADRSRRGQWLAGVARVAAAHAASSAVKHVVKRERPSVAGSSPGAAPVGRWSFPSSHATSSAAAVAAYGPLLPPPLRVGLTAVSAGVVWSRLLLGVHYPTDVAAGAALGTAVAMAGSRTRSPHSLQQTSTTTEFMS</sequence>
<evidence type="ECO:0000256" key="6">
    <source>
        <dbReference type="ARBA" id="ARBA00023136"/>
    </source>
</evidence>